<organism evidence="2 3">
    <name type="scientific">Paxillus rubicundulus Ve08.2h10</name>
    <dbReference type="NCBI Taxonomy" id="930991"/>
    <lineage>
        <taxon>Eukaryota</taxon>
        <taxon>Fungi</taxon>
        <taxon>Dikarya</taxon>
        <taxon>Basidiomycota</taxon>
        <taxon>Agaricomycotina</taxon>
        <taxon>Agaricomycetes</taxon>
        <taxon>Agaricomycetidae</taxon>
        <taxon>Boletales</taxon>
        <taxon>Paxilineae</taxon>
        <taxon>Paxillaceae</taxon>
        <taxon>Paxillus</taxon>
    </lineage>
</organism>
<reference evidence="2 3" key="1">
    <citation type="submission" date="2014-04" db="EMBL/GenBank/DDBJ databases">
        <authorList>
            <consortium name="DOE Joint Genome Institute"/>
            <person name="Kuo A."/>
            <person name="Kohler A."/>
            <person name="Jargeat P."/>
            <person name="Nagy L.G."/>
            <person name="Floudas D."/>
            <person name="Copeland A."/>
            <person name="Barry K.W."/>
            <person name="Cichocki N."/>
            <person name="Veneault-Fourrey C."/>
            <person name="LaButti K."/>
            <person name="Lindquist E.A."/>
            <person name="Lipzen A."/>
            <person name="Lundell T."/>
            <person name="Morin E."/>
            <person name="Murat C."/>
            <person name="Sun H."/>
            <person name="Tunlid A."/>
            <person name="Henrissat B."/>
            <person name="Grigoriev I.V."/>
            <person name="Hibbett D.S."/>
            <person name="Martin F."/>
            <person name="Nordberg H.P."/>
            <person name="Cantor M.N."/>
            <person name="Hua S.X."/>
        </authorList>
    </citation>
    <scope>NUCLEOTIDE SEQUENCE [LARGE SCALE GENOMIC DNA]</scope>
    <source>
        <strain evidence="2 3">Ve08.2h10</strain>
    </source>
</reference>
<keyword evidence="3" id="KW-1185">Reference proteome</keyword>
<dbReference type="Proteomes" id="UP000054538">
    <property type="component" value="Unassembled WGS sequence"/>
</dbReference>
<dbReference type="EMBL" id="KN826244">
    <property type="protein sequence ID" value="KIK79571.1"/>
    <property type="molecule type" value="Genomic_DNA"/>
</dbReference>
<feature type="compositionally biased region" description="Acidic residues" evidence="1">
    <location>
        <begin position="204"/>
        <end position="221"/>
    </location>
</feature>
<dbReference type="InParanoid" id="A0A0D0D7B4"/>
<evidence type="ECO:0000313" key="3">
    <source>
        <dbReference type="Proteomes" id="UP000054538"/>
    </source>
</evidence>
<proteinExistence type="predicted"/>
<feature type="non-terminal residue" evidence="2">
    <location>
        <position position="221"/>
    </location>
</feature>
<dbReference type="OrthoDB" id="2676098at2759"/>
<accession>A0A0D0D7B4</accession>
<feature type="region of interest" description="Disordered" evidence="1">
    <location>
        <begin position="198"/>
        <end position="221"/>
    </location>
</feature>
<feature type="non-terminal residue" evidence="2">
    <location>
        <position position="1"/>
    </location>
</feature>
<name>A0A0D0D7B4_9AGAM</name>
<sequence length="221" mass="25115">QLPDPNQVLRAPRKLQYRADQDLRRRVSIYFQQVLGGRRTEFAAKLPEVMPLWGKIRVRGGDAMRTSFAIQRLRQESRNNTFVRYEVTYHGEKGQAITAIRYGQLEKTLVCELGTQALWRDMKASTRILAVIRPCRTTGEDASQKLVEFRNFHEPIVTDLRSIRSVVGRVKTRGRWEIVDRSDRSARAVFQALGDVYGAKSDSEGEGSDVGGDGDAESEEE</sequence>
<evidence type="ECO:0000256" key="1">
    <source>
        <dbReference type="SAM" id="MobiDB-lite"/>
    </source>
</evidence>
<protein>
    <submittedName>
        <fullName evidence="2">Uncharacterized protein</fullName>
    </submittedName>
</protein>
<evidence type="ECO:0000313" key="2">
    <source>
        <dbReference type="EMBL" id="KIK79571.1"/>
    </source>
</evidence>
<dbReference type="HOGENOM" id="CLU_085135_0_0_1"/>
<dbReference type="AlphaFoldDB" id="A0A0D0D7B4"/>
<reference evidence="3" key="2">
    <citation type="submission" date="2015-01" db="EMBL/GenBank/DDBJ databases">
        <title>Evolutionary Origins and Diversification of the Mycorrhizal Mutualists.</title>
        <authorList>
            <consortium name="DOE Joint Genome Institute"/>
            <consortium name="Mycorrhizal Genomics Consortium"/>
            <person name="Kohler A."/>
            <person name="Kuo A."/>
            <person name="Nagy L.G."/>
            <person name="Floudas D."/>
            <person name="Copeland A."/>
            <person name="Barry K.W."/>
            <person name="Cichocki N."/>
            <person name="Veneault-Fourrey C."/>
            <person name="LaButti K."/>
            <person name="Lindquist E.A."/>
            <person name="Lipzen A."/>
            <person name="Lundell T."/>
            <person name="Morin E."/>
            <person name="Murat C."/>
            <person name="Riley R."/>
            <person name="Ohm R."/>
            <person name="Sun H."/>
            <person name="Tunlid A."/>
            <person name="Henrissat B."/>
            <person name="Grigoriev I.V."/>
            <person name="Hibbett D.S."/>
            <person name="Martin F."/>
        </authorList>
    </citation>
    <scope>NUCLEOTIDE SEQUENCE [LARGE SCALE GENOMIC DNA]</scope>
    <source>
        <strain evidence="3">Ve08.2h10</strain>
    </source>
</reference>
<gene>
    <name evidence="2" type="ORF">PAXRUDRAFT_834029</name>
</gene>
<dbReference type="STRING" id="930991.A0A0D0D7B4"/>